<evidence type="ECO:0000313" key="2">
    <source>
        <dbReference type="Proteomes" id="UP000198733"/>
    </source>
</evidence>
<proteinExistence type="predicted"/>
<dbReference type="RefSeq" id="WP_281243637.1">
    <property type="nucleotide sequence ID" value="NZ_FOEH01000001.1"/>
</dbReference>
<evidence type="ECO:0000313" key="1">
    <source>
        <dbReference type="EMBL" id="SEP71416.1"/>
    </source>
</evidence>
<reference evidence="1 2" key="1">
    <citation type="submission" date="2016-10" db="EMBL/GenBank/DDBJ databases">
        <authorList>
            <person name="Varghese N."/>
            <person name="Submissions S."/>
        </authorList>
    </citation>
    <scope>NUCLEOTIDE SEQUENCE [LARGE SCALE GENOMIC DNA]</scope>
    <source>
        <strain evidence="1 2">CGMCC 1.7734</strain>
    </source>
</reference>
<sequence>MEWVEVAKISCDYDTIIETMDEKNFILPNDVSIEGRHTYIY</sequence>
<accession>A0A1H9A3W2</accession>
<name>A0A1H9A3W2_9BACI</name>
<keyword evidence="2" id="KW-1185">Reference proteome</keyword>
<gene>
    <name evidence="1" type="ORF">SAMN05216232_0665</name>
</gene>
<dbReference type="EMBL" id="FOEH01000001">
    <property type="protein sequence ID" value="SEP71416.1"/>
    <property type="molecule type" value="Genomic_DNA"/>
</dbReference>
<protein>
    <submittedName>
        <fullName evidence="1">Uncharacterized protein</fullName>
    </submittedName>
</protein>
<comment type="caution">
    <text evidence="1">The sequence shown here is derived from an EMBL/GenBank/DDBJ whole genome shotgun (WGS) entry which is preliminary data.</text>
</comment>
<dbReference type="Proteomes" id="UP000198733">
    <property type="component" value="Unassembled WGS sequence"/>
</dbReference>
<organism evidence="1 2">
    <name type="scientific">Virgibacillus subterraneus</name>
    <dbReference type="NCBI Taxonomy" id="621109"/>
    <lineage>
        <taxon>Bacteria</taxon>
        <taxon>Bacillati</taxon>
        <taxon>Bacillota</taxon>
        <taxon>Bacilli</taxon>
        <taxon>Bacillales</taxon>
        <taxon>Bacillaceae</taxon>
        <taxon>Virgibacillus</taxon>
    </lineage>
</organism>